<sequence length="144" mass="16116">MAFKIGASLPTAHASKQPLPTMQPPEHIKEDRPSSQSQSDSKPQCQAQPRPSLERTRTLSFSEPIHPSRSKDRSCRATSSYSSRSQPGTLGNDRSNSPRRPKTRSPSPYPKPQRRPSDDEDEESDGDWKPYKLFSALASRIRNG</sequence>
<evidence type="ECO:0000313" key="3">
    <source>
        <dbReference type="Proteomes" id="UP000244855"/>
    </source>
</evidence>
<evidence type="ECO:0000256" key="1">
    <source>
        <dbReference type="SAM" id="MobiDB-lite"/>
    </source>
</evidence>
<feature type="compositionally biased region" description="Low complexity" evidence="1">
    <location>
        <begin position="76"/>
        <end position="85"/>
    </location>
</feature>
<gene>
    <name evidence="2" type="ORF">DM02DRAFT_650877</name>
</gene>
<evidence type="ECO:0000313" key="2">
    <source>
        <dbReference type="EMBL" id="PVI05220.1"/>
    </source>
</evidence>
<accession>A0A2V1E7E2</accession>
<reference evidence="2 3" key="1">
    <citation type="journal article" date="2018" name="Sci. Rep.">
        <title>Comparative genomics provides insights into the lifestyle and reveals functional heterogeneity of dark septate endophytic fungi.</title>
        <authorList>
            <person name="Knapp D.G."/>
            <person name="Nemeth J.B."/>
            <person name="Barry K."/>
            <person name="Hainaut M."/>
            <person name="Henrissat B."/>
            <person name="Johnson J."/>
            <person name="Kuo A."/>
            <person name="Lim J.H.P."/>
            <person name="Lipzen A."/>
            <person name="Nolan M."/>
            <person name="Ohm R.A."/>
            <person name="Tamas L."/>
            <person name="Grigoriev I.V."/>
            <person name="Spatafora J.W."/>
            <person name="Nagy L.G."/>
            <person name="Kovacs G.M."/>
        </authorList>
    </citation>
    <scope>NUCLEOTIDE SEQUENCE [LARGE SCALE GENOMIC DNA]</scope>
    <source>
        <strain evidence="2 3">DSE2036</strain>
    </source>
</reference>
<dbReference type="EMBL" id="KZ805315">
    <property type="protein sequence ID" value="PVI05220.1"/>
    <property type="molecule type" value="Genomic_DNA"/>
</dbReference>
<feature type="compositionally biased region" description="Low complexity" evidence="1">
    <location>
        <begin position="34"/>
        <end position="46"/>
    </location>
</feature>
<dbReference type="OrthoDB" id="10629366at2759"/>
<feature type="region of interest" description="Disordered" evidence="1">
    <location>
        <begin position="1"/>
        <end position="131"/>
    </location>
</feature>
<dbReference type="AlphaFoldDB" id="A0A2V1E7E2"/>
<keyword evidence="3" id="KW-1185">Reference proteome</keyword>
<protein>
    <submittedName>
        <fullName evidence="2">Uncharacterized protein</fullName>
    </submittedName>
</protein>
<organism evidence="2 3">
    <name type="scientific">Periconia macrospinosa</name>
    <dbReference type="NCBI Taxonomy" id="97972"/>
    <lineage>
        <taxon>Eukaryota</taxon>
        <taxon>Fungi</taxon>
        <taxon>Dikarya</taxon>
        <taxon>Ascomycota</taxon>
        <taxon>Pezizomycotina</taxon>
        <taxon>Dothideomycetes</taxon>
        <taxon>Pleosporomycetidae</taxon>
        <taxon>Pleosporales</taxon>
        <taxon>Massarineae</taxon>
        <taxon>Periconiaceae</taxon>
        <taxon>Periconia</taxon>
    </lineage>
</organism>
<proteinExistence type="predicted"/>
<dbReference type="Proteomes" id="UP000244855">
    <property type="component" value="Unassembled WGS sequence"/>
</dbReference>
<name>A0A2V1E7E2_9PLEO</name>